<dbReference type="EMBL" id="NIDE01000008">
    <property type="protein sequence ID" value="OWK40197.1"/>
    <property type="molecule type" value="Genomic_DNA"/>
</dbReference>
<dbReference type="InterPro" id="IPR009061">
    <property type="entry name" value="DNA-bd_dom_put_sf"/>
</dbReference>
<feature type="domain" description="Helix-turn-helix" evidence="1">
    <location>
        <begin position="29"/>
        <end position="67"/>
    </location>
</feature>
<dbReference type="EMBL" id="NIDE01000009">
    <property type="protein sequence ID" value="OWK39833.1"/>
    <property type="molecule type" value="Genomic_DNA"/>
</dbReference>
<reference evidence="2" key="2">
    <citation type="journal article" date="2018" name="Appl. Environ. Microbiol.">
        <title>Genome Analysis of Fimbriiglobus ruber SP5(T), a Planctomycete with Confirmed Chitinolytic Capability.</title>
        <authorList>
            <person name="Ravin N.V."/>
            <person name="Rakitin A.L."/>
            <person name="Ivanova A.A."/>
            <person name="Beletsky A.V."/>
            <person name="Kulichevskaya I.S."/>
            <person name="Mardanov A.V."/>
            <person name="Dedysh S.N."/>
        </authorList>
    </citation>
    <scope>NUCLEOTIDE SEQUENCE</scope>
    <source>
        <strain evidence="2">SP5</strain>
    </source>
</reference>
<dbReference type="SUPFAM" id="SSF46955">
    <property type="entry name" value="Putative DNA-binding domain"/>
    <property type="match status" value="1"/>
</dbReference>
<protein>
    <recommendedName>
        <fullName evidence="1">Helix-turn-helix domain-containing protein</fullName>
    </recommendedName>
</protein>
<comment type="caution">
    <text evidence="2">The sequence shown here is derived from an EMBL/GenBank/DDBJ whole genome shotgun (WGS) entry which is preliminary data.</text>
</comment>
<evidence type="ECO:0000313" key="2">
    <source>
        <dbReference type="EMBL" id="OWK39833.1"/>
    </source>
</evidence>
<dbReference type="NCBIfam" id="TIGR01764">
    <property type="entry name" value="excise"/>
    <property type="match status" value="1"/>
</dbReference>
<evidence type="ECO:0000313" key="4">
    <source>
        <dbReference type="Proteomes" id="UP000214646"/>
    </source>
</evidence>
<dbReference type="Pfam" id="PF12728">
    <property type="entry name" value="HTH_17"/>
    <property type="match status" value="1"/>
</dbReference>
<dbReference type="Proteomes" id="UP000214646">
    <property type="component" value="Unassembled WGS sequence"/>
</dbReference>
<dbReference type="InterPro" id="IPR010093">
    <property type="entry name" value="SinI_DNA-bd"/>
</dbReference>
<dbReference type="RefSeq" id="WP_161967589.1">
    <property type="nucleotide sequence ID" value="NZ_NIDE01000008.1"/>
</dbReference>
<keyword evidence="4" id="KW-1185">Reference proteome</keyword>
<dbReference type="AlphaFoldDB" id="A0A225DFT5"/>
<sequence>MPGRKPTLTPGDIARAFAGESPCDVPRILTTRQAAALCQVSVKTFYEWVAKGRLEGTFRRRGKHCLFWRDKVIDKLFNGGDWTP</sequence>
<dbReference type="InterPro" id="IPR041657">
    <property type="entry name" value="HTH_17"/>
</dbReference>
<proteinExistence type="predicted"/>
<reference evidence="4" key="1">
    <citation type="submission" date="2017-06" db="EMBL/GenBank/DDBJ databases">
        <title>Genome analysis of Fimbriiglobus ruber SP5, the first member of the order Planctomycetales with confirmed chitinolytic capability.</title>
        <authorList>
            <person name="Ravin N.V."/>
            <person name="Rakitin A.L."/>
            <person name="Ivanova A.A."/>
            <person name="Beletsky A.V."/>
            <person name="Kulichevskaya I.S."/>
            <person name="Mardanov A.V."/>
            <person name="Dedysh S.N."/>
        </authorList>
    </citation>
    <scope>NUCLEOTIDE SEQUENCE [LARGE SCALE GENOMIC DNA]</scope>
    <source>
        <strain evidence="4">SP5</strain>
    </source>
</reference>
<accession>A0A225DFT5</accession>
<dbReference type="OrthoDB" id="288777at2"/>
<organism evidence="2 4">
    <name type="scientific">Fimbriiglobus ruber</name>
    <dbReference type="NCBI Taxonomy" id="1908690"/>
    <lineage>
        <taxon>Bacteria</taxon>
        <taxon>Pseudomonadati</taxon>
        <taxon>Planctomycetota</taxon>
        <taxon>Planctomycetia</taxon>
        <taxon>Gemmatales</taxon>
        <taxon>Gemmataceae</taxon>
        <taxon>Fimbriiglobus</taxon>
    </lineage>
</organism>
<evidence type="ECO:0000313" key="3">
    <source>
        <dbReference type="EMBL" id="OWK40197.1"/>
    </source>
</evidence>
<dbReference type="GO" id="GO:0003677">
    <property type="term" value="F:DNA binding"/>
    <property type="evidence" value="ECO:0007669"/>
    <property type="project" value="InterPro"/>
</dbReference>
<name>A0A225DFT5_9BACT</name>
<evidence type="ECO:0000259" key="1">
    <source>
        <dbReference type="Pfam" id="PF12728"/>
    </source>
</evidence>
<gene>
    <name evidence="3" type="ORF">FRUB_05116</name>
    <name evidence="2" type="ORF">FRUB_05723</name>
</gene>